<proteinExistence type="predicted"/>
<evidence type="ECO:0000313" key="3">
    <source>
        <dbReference type="EMBL" id="KAF5365882.1"/>
    </source>
</evidence>
<gene>
    <name evidence="3" type="ORF">D9757_011046</name>
</gene>
<organism evidence="3 4">
    <name type="scientific">Collybiopsis confluens</name>
    <dbReference type="NCBI Taxonomy" id="2823264"/>
    <lineage>
        <taxon>Eukaryota</taxon>
        <taxon>Fungi</taxon>
        <taxon>Dikarya</taxon>
        <taxon>Basidiomycota</taxon>
        <taxon>Agaricomycotina</taxon>
        <taxon>Agaricomycetes</taxon>
        <taxon>Agaricomycetidae</taxon>
        <taxon>Agaricales</taxon>
        <taxon>Marasmiineae</taxon>
        <taxon>Omphalotaceae</taxon>
        <taxon>Collybiopsis</taxon>
    </lineage>
</organism>
<comment type="caution">
    <text evidence="3">The sequence shown here is derived from an EMBL/GenBank/DDBJ whole genome shotgun (WGS) entry which is preliminary data.</text>
</comment>
<dbReference type="Gene3D" id="3.20.20.100">
    <property type="entry name" value="NADP-dependent oxidoreductase domain"/>
    <property type="match status" value="1"/>
</dbReference>
<dbReference type="EMBL" id="JAACJN010000159">
    <property type="protein sequence ID" value="KAF5365882.1"/>
    <property type="molecule type" value="Genomic_DNA"/>
</dbReference>
<dbReference type="InterPro" id="IPR023210">
    <property type="entry name" value="NADP_OxRdtase_dom"/>
</dbReference>
<dbReference type="OrthoDB" id="48988at2759"/>
<dbReference type="PANTHER" id="PTHR43364">
    <property type="entry name" value="NADH-SPECIFIC METHYLGLYOXAL REDUCTASE-RELATED"/>
    <property type="match status" value="1"/>
</dbReference>
<evidence type="ECO:0000259" key="2">
    <source>
        <dbReference type="Pfam" id="PF00248"/>
    </source>
</evidence>
<keyword evidence="1" id="KW-0560">Oxidoreductase</keyword>
<accession>A0A8H5GJ55</accession>
<protein>
    <recommendedName>
        <fullName evidence="2">NADP-dependent oxidoreductase domain-containing protein</fullName>
    </recommendedName>
</protein>
<sequence>MNGKIPALIGAGPTGWAKISMGLQFHALRPAQMSRKRSDKFGLTAQTGFWLGLKSKPTDSFNFCHVLQIQDDLWYDNLCTGIDVIPLMFAHELEARLGNSGLKVSKLILGCMSYGSPKWQEWVLSGEEGIKHIKAAYDAGINAFDTANVYSNGLSEIILGKAIKQHNLPREEIVVMTKVYFTVGKTPDFVTMSKSTNELDSAGYVNQRGLGRKASPNWLAPLYIIGHRFDYETPIEETVNDIPLLHAVYLKDQQMQALHDVVKAGYVRYIGMSSCWGYQFNAMQTYAIQNNLTPFISMQNHYSMVYREEEREMFPTLKHFGVGSIPWSPLARGLLSRPLDQKTKRGQSDRMITGHTTVDATATIVNRVEEIAKKKNAKMAQIAIAWVMAKDGVTAPIIGTTSLENLSELIDAVDIELSEDEVKYLEEPYKPRAIMGHL</sequence>
<evidence type="ECO:0000313" key="4">
    <source>
        <dbReference type="Proteomes" id="UP000518752"/>
    </source>
</evidence>
<name>A0A8H5GJ55_9AGAR</name>
<dbReference type="AlphaFoldDB" id="A0A8H5GJ55"/>
<dbReference type="InterPro" id="IPR050523">
    <property type="entry name" value="AKR_Detox_Biosynth"/>
</dbReference>
<dbReference type="Pfam" id="PF00248">
    <property type="entry name" value="Aldo_ket_red"/>
    <property type="match status" value="1"/>
</dbReference>
<keyword evidence="4" id="KW-1185">Reference proteome</keyword>
<dbReference type="GO" id="GO:0016491">
    <property type="term" value="F:oxidoreductase activity"/>
    <property type="evidence" value="ECO:0007669"/>
    <property type="project" value="UniProtKB-KW"/>
</dbReference>
<evidence type="ECO:0000256" key="1">
    <source>
        <dbReference type="ARBA" id="ARBA00023002"/>
    </source>
</evidence>
<feature type="domain" description="NADP-dependent oxidoreductase" evidence="2">
    <location>
        <begin position="106"/>
        <end position="427"/>
    </location>
</feature>
<dbReference type="Proteomes" id="UP000518752">
    <property type="component" value="Unassembled WGS sequence"/>
</dbReference>
<dbReference type="SUPFAM" id="SSF51430">
    <property type="entry name" value="NAD(P)-linked oxidoreductase"/>
    <property type="match status" value="1"/>
</dbReference>
<dbReference type="CDD" id="cd19079">
    <property type="entry name" value="AKR_EcYajO-like"/>
    <property type="match status" value="1"/>
</dbReference>
<dbReference type="PANTHER" id="PTHR43364:SF4">
    <property type="entry name" value="NAD(P)-LINKED OXIDOREDUCTASE SUPERFAMILY PROTEIN"/>
    <property type="match status" value="1"/>
</dbReference>
<reference evidence="3 4" key="1">
    <citation type="journal article" date="2020" name="ISME J.">
        <title>Uncovering the hidden diversity of litter-decomposition mechanisms in mushroom-forming fungi.</title>
        <authorList>
            <person name="Floudas D."/>
            <person name="Bentzer J."/>
            <person name="Ahren D."/>
            <person name="Johansson T."/>
            <person name="Persson P."/>
            <person name="Tunlid A."/>
        </authorList>
    </citation>
    <scope>NUCLEOTIDE SEQUENCE [LARGE SCALE GENOMIC DNA]</scope>
    <source>
        <strain evidence="3 4">CBS 406.79</strain>
    </source>
</reference>
<dbReference type="InterPro" id="IPR036812">
    <property type="entry name" value="NAD(P)_OxRdtase_dom_sf"/>
</dbReference>